<protein>
    <submittedName>
        <fullName evidence="2">Uncharacterized protein</fullName>
    </submittedName>
</protein>
<dbReference type="PANTHER" id="PTHR14725">
    <property type="entry name" value="RIBOSOME-BINDING FACTOR A, MITOCHONDRIAL-RELATED"/>
    <property type="match status" value="1"/>
</dbReference>
<dbReference type="EMBL" id="BTSY01000003">
    <property type="protein sequence ID" value="GMT18736.1"/>
    <property type="molecule type" value="Genomic_DNA"/>
</dbReference>
<dbReference type="Gene3D" id="3.30.300.20">
    <property type="match status" value="1"/>
</dbReference>
<dbReference type="EMBL" id="BTSY01000177">
    <property type="protein sequence ID" value="GMT37564.1"/>
    <property type="molecule type" value="Genomic_DNA"/>
</dbReference>
<dbReference type="AlphaFoldDB" id="A0AAV5VGF7"/>
<dbReference type="Proteomes" id="UP001432322">
    <property type="component" value="Unassembled WGS sequence"/>
</dbReference>
<gene>
    <name evidence="2" type="ORF">PFISCL1PPCAC_10033</name>
    <name evidence="3" type="ORF">PFISCL1PPCAC_28861</name>
</gene>
<comment type="caution">
    <text evidence="2">The sequence shown here is derived from an EMBL/GenBank/DDBJ whole genome shotgun (WGS) entry which is preliminary data.</text>
</comment>
<evidence type="ECO:0000313" key="4">
    <source>
        <dbReference type="Proteomes" id="UP001432322"/>
    </source>
</evidence>
<dbReference type="PANTHER" id="PTHR14725:SF0">
    <property type="entry name" value="RIBOSOME-BINDING FACTOR A, MITOCHONDRIAL-RELATED"/>
    <property type="match status" value="1"/>
</dbReference>
<evidence type="ECO:0000256" key="1">
    <source>
        <dbReference type="SAM" id="MobiDB-lite"/>
    </source>
</evidence>
<evidence type="ECO:0000313" key="2">
    <source>
        <dbReference type="EMBL" id="GMT18736.1"/>
    </source>
</evidence>
<reference evidence="2" key="1">
    <citation type="submission" date="2023-10" db="EMBL/GenBank/DDBJ databases">
        <title>Genome assembly of Pristionchus species.</title>
        <authorList>
            <person name="Yoshida K."/>
            <person name="Sommer R.J."/>
        </authorList>
    </citation>
    <scope>NUCLEOTIDE SEQUENCE</scope>
    <source>
        <strain evidence="2">RS5133</strain>
    </source>
</reference>
<dbReference type="InterPro" id="IPR023799">
    <property type="entry name" value="RbfA_dom_sf"/>
</dbReference>
<dbReference type="InterPro" id="IPR015946">
    <property type="entry name" value="KH_dom-like_a/b"/>
</dbReference>
<sequence>MLTRCPFLLLTPSTSMATVSSHSFKWDSRVRKTGRVCGNAVMPAKVWRHDRSQGRVFHREEGKRFGFDVGLEDRVILQSLTSKDRRLDQKKMRQLSHIYQSRLADLVETNETLAAYKLAFSGVSVNQSFSEITVSWIARGEGDEEISSVLERERHSIRRQLAEILSSTVPEIKFRADKTQLRLDQMESLFKKADYGMDYRSISSTGRVMGKVEEMKEKEEKTKERPQWRKKLDERKDTVGTVDGC</sequence>
<dbReference type="SUPFAM" id="SSF89919">
    <property type="entry name" value="Ribosome-binding factor A, RbfA"/>
    <property type="match status" value="1"/>
</dbReference>
<feature type="region of interest" description="Disordered" evidence="1">
    <location>
        <begin position="212"/>
        <end position="245"/>
    </location>
</feature>
<feature type="compositionally biased region" description="Basic and acidic residues" evidence="1">
    <location>
        <begin position="212"/>
        <end position="238"/>
    </location>
</feature>
<proteinExistence type="predicted"/>
<organism evidence="2 4">
    <name type="scientific">Pristionchus fissidentatus</name>
    <dbReference type="NCBI Taxonomy" id="1538716"/>
    <lineage>
        <taxon>Eukaryota</taxon>
        <taxon>Metazoa</taxon>
        <taxon>Ecdysozoa</taxon>
        <taxon>Nematoda</taxon>
        <taxon>Chromadorea</taxon>
        <taxon>Rhabditida</taxon>
        <taxon>Rhabditina</taxon>
        <taxon>Diplogasteromorpha</taxon>
        <taxon>Diplogasteroidea</taxon>
        <taxon>Neodiplogasteridae</taxon>
        <taxon>Pristionchus</taxon>
    </lineage>
</organism>
<name>A0AAV5VGF7_9BILA</name>
<accession>A0AAV5VGF7</accession>
<dbReference type="InterPro" id="IPR039212">
    <property type="entry name" value="RBFA_mitochondrial"/>
</dbReference>
<keyword evidence="4" id="KW-1185">Reference proteome</keyword>
<evidence type="ECO:0000313" key="3">
    <source>
        <dbReference type="EMBL" id="GMT37564.1"/>
    </source>
</evidence>